<evidence type="ECO:0000313" key="4">
    <source>
        <dbReference type="Proteomes" id="UP000230790"/>
    </source>
</evidence>
<name>A0A2M8QF76_9CHLR</name>
<evidence type="ECO:0000313" key="3">
    <source>
        <dbReference type="EMBL" id="PJF48465.1"/>
    </source>
</evidence>
<feature type="chain" id="PRO_5014728051" evidence="2">
    <location>
        <begin position="24"/>
        <end position="469"/>
    </location>
</feature>
<feature type="region of interest" description="Disordered" evidence="1">
    <location>
        <begin position="30"/>
        <end position="67"/>
    </location>
</feature>
<dbReference type="InterPro" id="IPR006059">
    <property type="entry name" value="SBP"/>
</dbReference>
<dbReference type="PROSITE" id="PS51257">
    <property type="entry name" value="PROKAR_LIPOPROTEIN"/>
    <property type="match status" value="1"/>
</dbReference>
<evidence type="ECO:0000256" key="2">
    <source>
        <dbReference type="SAM" id="SignalP"/>
    </source>
</evidence>
<dbReference type="PANTHER" id="PTHR43649:SF30">
    <property type="entry name" value="ABC TRANSPORTER SUBSTRATE-BINDING PROTEIN"/>
    <property type="match status" value="1"/>
</dbReference>
<dbReference type="EMBL" id="PGTN01000014">
    <property type="protein sequence ID" value="PJF48465.1"/>
    <property type="molecule type" value="Genomic_DNA"/>
</dbReference>
<gene>
    <name evidence="3" type="ORF">CUN48_03490</name>
</gene>
<reference evidence="3 4" key="1">
    <citation type="submission" date="2017-11" db="EMBL/GenBank/DDBJ databases">
        <title>Evolution of Phototrophy in the Chloroflexi Phylum Driven by Horizontal Gene Transfer.</title>
        <authorList>
            <person name="Ward L.M."/>
            <person name="Hemp J."/>
            <person name="Shih P.M."/>
            <person name="Mcglynn S.E."/>
            <person name="Fischer W."/>
        </authorList>
    </citation>
    <scope>NUCLEOTIDE SEQUENCE [LARGE SCALE GENOMIC DNA]</scope>
    <source>
        <strain evidence="3">JP3_7</strain>
    </source>
</reference>
<dbReference type="PANTHER" id="PTHR43649">
    <property type="entry name" value="ARABINOSE-BINDING PROTEIN-RELATED"/>
    <property type="match status" value="1"/>
</dbReference>
<accession>A0A2M8QF76</accession>
<keyword evidence="2" id="KW-0732">Signal</keyword>
<sequence>MNKRVSILIRMAGAMSVLLSACAAPVAPTAPAAPQAPAATEASAPAATQAPAAPQAPAATPKGGLRKSNSGYKGTLNLWVLGYTPGNQFANPFDLAIAQFEADNPDINVEITGYPPNDEGFTKLTTALQSGQGIDVLRLPSDRLPAFVKDDLIAPIDDYLTDADKADILPNTLDAVRLKDGKAYAWPLWVVPMGIYLNLDVFQEAGVPLPPKDWTWDQFVETAKKLTFQRANGEQVYGFSGFIDPGVINTWGLWMNEDPSVRPIVDGKFGFDSDKAAAGLKRFAELALVHKVTPPDFGSQKDADVKGGFKNKQYGMIVDATGFSPQLKADKINFAIYPLPSVNGNRLTVGAIGVIAVAATSDKVKEQAAMDLARYLTSAEVQEDVPPSETAATGFYLAPAARRSVKVAPPLDQFVPMLDYMWITPLTPAWPKLTRLFHPEYQNIVFGKADPREAMAKIAPEANALIAEQ</sequence>
<dbReference type="InterPro" id="IPR050490">
    <property type="entry name" value="Bact_solute-bd_prot1"/>
</dbReference>
<dbReference type="AlphaFoldDB" id="A0A2M8QF76"/>
<comment type="caution">
    <text evidence="3">The sequence shown here is derived from an EMBL/GenBank/DDBJ whole genome shotgun (WGS) entry which is preliminary data.</text>
</comment>
<dbReference type="Gene3D" id="3.40.190.10">
    <property type="entry name" value="Periplasmic binding protein-like II"/>
    <property type="match status" value="1"/>
</dbReference>
<dbReference type="SUPFAM" id="SSF53850">
    <property type="entry name" value="Periplasmic binding protein-like II"/>
    <property type="match status" value="1"/>
</dbReference>
<proteinExistence type="predicted"/>
<evidence type="ECO:0000256" key="1">
    <source>
        <dbReference type="SAM" id="MobiDB-lite"/>
    </source>
</evidence>
<dbReference type="CDD" id="cd13585">
    <property type="entry name" value="PBP2_TMBP_like"/>
    <property type="match status" value="1"/>
</dbReference>
<organism evidence="3 4">
    <name type="scientific">Candidatus Thermofonsia Clade 3 bacterium</name>
    <dbReference type="NCBI Taxonomy" id="2364212"/>
    <lineage>
        <taxon>Bacteria</taxon>
        <taxon>Bacillati</taxon>
        <taxon>Chloroflexota</taxon>
        <taxon>Candidatus Thermofontia</taxon>
        <taxon>Candidatus Thermofonsia Clade 3</taxon>
    </lineage>
</organism>
<feature type="compositionally biased region" description="Low complexity" evidence="1">
    <location>
        <begin position="30"/>
        <end position="61"/>
    </location>
</feature>
<dbReference type="Pfam" id="PF01547">
    <property type="entry name" value="SBP_bac_1"/>
    <property type="match status" value="1"/>
</dbReference>
<protein>
    <submittedName>
        <fullName evidence="3">ABC transporter substrate-binding protein</fullName>
    </submittedName>
</protein>
<feature type="signal peptide" evidence="2">
    <location>
        <begin position="1"/>
        <end position="23"/>
    </location>
</feature>
<dbReference type="Proteomes" id="UP000230790">
    <property type="component" value="Unassembled WGS sequence"/>
</dbReference>